<proteinExistence type="inferred from homology"/>
<protein>
    <submittedName>
        <fullName evidence="9">Protein YicC</fullName>
    </submittedName>
</protein>
<evidence type="ECO:0000259" key="7">
    <source>
        <dbReference type="Pfam" id="PF03755"/>
    </source>
</evidence>
<keyword evidence="3" id="KW-0255">Endonuclease</keyword>
<feature type="coiled-coil region" evidence="6">
    <location>
        <begin position="166"/>
        <end position="200"/>
    </location>
</feature>
<dbReference type="Pfam" id="PF08340">
    <property type="entry name" value="YicC-like_C"/>
    <property type="match status" value="1"/>
</dbReference>
<evidence type="ECO:0000256" key="3">
    <source>
        <dbReference type="ARBA" id="ARBA00022759"/>
    </source>
</evidence>
<feature type="domain" description="Endoribonuclease YicC-like C-terminal" evidence="8">
    <location>
        <begin position="171"/>
        <end position="286"/>
    </location>
</feature>
<accession>A0A160VFF5</accession>
<dbReference type="Pfam" id="PF03755">
    <property type="entry name" value="YicC-like_N"/>
    <property type="match status" value="1"/>
</dbReference>
<gene>
    <name evidence="9" type="ORF">MGWOODY_Mmi270</name>
</gene>
<dbReference type="AlphaFoldDB" id="A0A160VFF5"/>
<keyword evidence="4" id="KW-0378">Hydrolase</keyword>
<comment type="similarity">
    <text evidence="5">Belongs to the YicC/YloC family.</text>
</comment>
<sequence length="287" mass="32461">MILSMTGFGRAVIDTDVGQLSASIRSVNSRYLDVKIRGLNFEPEVEKSIRDLMTKSLIRGTVQITFEMGNNSASSKNLTFNKDRFEALDNILKTIAKTYGRELNMGDLMHPSDLIADGKNELLDPDRIINVTKEALIQVLDMRKAEGGQIQEDLLRRLKVLKTGLIELEKMNVSFADERKEKLESRLQKLLGNHELDETRLAQEVALLAERADVTEETVRLKSHYDQMDKILTAKGAVGKRFIFLLQEITREVNTVGSKNGSIDVINQVIAMKDELEKMREQAQNIL</sequence>
<evidence type="ECO:0000256" key="5">
    <source>
        <dbReference type="ARBA" id="ARBA00035648"/>
    </source>
</evidence>
<dbReference type="NCBIfam" id="TIGR00255">
    <property type="entry name" value="YicC/YloC family endoribonuclease"/>
    <property type="match status" value="1"/>
</dbReference>
<name>A0A160VFF5_9ZZZZ</name>
<reference evidence="9" key="1">
    <citation type="submission" date="2015-10" db="EMBL/GenBank/DDBJ databases">
        <authorList>
            <person name="Gilbert D.G."/>
        </authorList>
    </citation>
    <scope>NUCLEOTIDE SEQUENCE</scope>
</reference>
<comment type="cofactor">
    <cofactor evidence="1">
        <name>a divalent metal cation</name>
        <dbReference type="ChEBI" id="CHEBI:60240"/>
    </cofactor>
</comment>
<evidence type="ECO:0000259" key="8">
    <source>
        <dbReference type="Pfam" id="PF08340"/>
    </source>
</evidence>
<keyword evidence="6" id="KW-0175">Coiled coil</keyword>
<dbReference type="GO" id="GO:0016787">
    <property type="term" value="F:hydrolase activity"/>
    <property type="evidence" value="ECO:0007669"/>
    <property type="project" value="UniProtKB-KW"/>
</dbReference>
<dbReference type="InterPro" id="IPR013527">
    <property type="entry name" value="YicC-like_N"/>
</dbReference>
<organism evidence="9">
    <name type="scientific">hydrothermal vent metagenome</name>
    <dbReference type="NCBI Taxonomy" id="652676"/>
    <lineage>
        <taxon>unclassified sequences</taxon>
        <taxon>metagenomes</taxon>
        <taxon>ecological metagenomes</taxon>
    </lineage>
</organism>
<dbReference type="GO" id="GO:0004521">
    <property type="term" value="F:RNA endonuclease activity"/>
    <property type="evidence" value="ECO:0007669"/>
    <property type="project" value="InterPro"/>
</dbReference>
<feature type="domain" description="Endoribonuclease YicC-like N-terminal" evidence="7">
    <location>
        <begin position="2"/>
        <end position="151"/>
    </location>
</feature>
<dbReference type="InterPro" id="IPR013551">
    <property type="entry name" value="YicC-like_C"/>
</dbReference>
<dbReference type="PANTHER" id="PTHR30636">
    <property type="entry name" value="UPF0701 PROTEIN YICC"/>
    <property type="match status" value="1"/>
</dbReference>
<evidence type="ECO:0000256" key="1">
    <source>
        <dbReference type="ARBA" id="ARBA00001968"/>
    </source>
</evidence>
<evidence type="ECO:0000256" key="6">
    <source>
        <dbReference type="SAM" id="Coils"/>
    </source>
</evidence>
<evidence type="ECO:0000313" key="9">
    <source>
        <dbReference type="EMBL" id="CUV09318.1"/>
    </source>
</evidence>
<evidence type="ECO:0000256" key="2">
    <source>
        <dbReference type="ARBA" id="ARBA00022722"/>
    </source>
</evidence>
<keyword evidence="2" id="KW-0540">Nuclease</keyword>
<dbReference type="PANTHER" id="PTHR30636:SF3">
    <property type="entry name" value="UPF0701 PROTEIN YICC"/>
    <property type="match status" value="1"/>
</dbReference>
<dbReference type="EMBL" id="FAXC01000217">
    <property type="protein sequence ID" value="CUV09318.1"/>
    <property type="molecule type" value="Genomic_DNA"/>
</dbReference>
<dbReference type="InterPro" id="IPR005229">
    <property type="entry name" value="YicC/YloC-like"/>
</dbReference>
<evidence type="ECO:0000256" key="4">
    <source>
        <dbReference type="ARBA" id="ARBA00022801"/>
    </source>
</evidence>